<dbReference type="SUPFAM" id="SSF52833">
    <property type="entry name" value="Thioredoxin-like"/>
    <property type="match status" value="2"/>
</dbReference>
<accession>A0A3N2PKQ6</accession>
<gene>
    <name evidence="13" type="ORF">SODALDRAFT_329267</name>
</gene>
<keyword evidence="7" id="KW-0413">Isomerase</keyword>
<keyword evidence="11" id="KW-0732">Signal</keyword>
<sequence length="369" mass="40406">MPRLSLIFSCLLASASAWSHVSESGFREALASNDMSLSSHEPPSKTLESEWVTLQQTEPRALSVDCLDHAQLCAELDVASFPAIRLYDRDGTIRRYRGPKNAKSISAFLKRTARPPVSDVDESSVTEFLSSDDIVFVARRGDHDDTTHLDSRYRDIASRYSDRYTFGTVPTAPGPAFESPSEVVSCFNNRDGLRHALSEADLVDATALESFIHRCSAPLVPEMTRRNERDILSNGKSIVYFFSPSETARESHAVAMHALAIKYAKFLTFVTVDSAQYPEMVAGMGLCGGAAGTGLSVQNPHVEQIFPMPELSDPTSVQPDEVERFIVEISQGKVAPWDGKIGGEEDDDMEEVGARGVNEGSADQGHDEL</sequence>
<keyword evidence="14" id="KW-1185">Reference proteome</keyword>
<evidence type="ECO:0000313" key="14">
    <source>
        <dbReference type="Proteomes" id="UP000272025"/>
    </source>
</evidence>
<evidence type="ECO:0000256" key="4">
    <source>
        <dbReference type="ARBA" id="ARBA00006347"/>
    </source>
</evidence>
<dbReference type="GO" id="GO:0005788">
    <property type="term" value="C:endoplasmic reticulum lumen"/>
    <property type="evidence" value="ECO:0007669"/>
    <property type="project" value="UniProtKB-SubCell"/>
</dbReference>
<dbReference type="Pfam" id="PF13848">
    <property type="entry name" value="Thioredoxin_6"/>
    <property type="match status" value="1"/>
</dbReference>
<evidence type="ECO:0000256" key="2">
    <source>
        <dbReference type="ARBA" id="ARBA00002692"/>
    </source>
</evidence>
<dbReference type="Proteomes" id="UP000272025">
    <property type="component" value="Unassembled WGS sequence"/>
</dbReference>
<dbReference type="EMBL" id="ML119062">
    <property type="protein sequence ID" value="ROT35079.1"/>
    <property type="molecule type" value="Genomic_DNA"/>
</dbReference>
<evidence type="ECO:0000256" key="6">
    <source>
        <dbReference type="ARBA" id="ARBA00022824"/>
    </source>
</evidence>
<feature type="domain" description="Thioredoxin" evidence="12">
    <location>
        <begin position="44"/>
        <end position="110"/>
    </location>
</feature>
<comment type="catalytic activity">
    <reaction evidence="1">
        <text>Catalyzes the rearrangement of -S-S- bonds in proteins.</text>
        <dbReference type="EC" id="5.3.4.1"/>
    </reaction>
</comment>
<dbReference type="GO" id="GO:0003756">
    <property type="term" value="F:protein disulfide isomerase activity"/>
    <property type="evidence" value="ECO:0007669"/>
    <property type="project" value="UniProtKB-EC"/>
</dbReference>
<dbReference type="GeneID" id="39579367"/>
<dbReference type="InterPro" id="IPR013766">
    <property type="entry name" value="Thioredoxin_domain"/>
</dbReference>
<dbReference type="CDD" id="cd02961">
    <property type="entry name" value="PDI_a_family"/>
    <property type="match status" value="1"/>
</dbReference>
<feature type="chain" id="PRO_5017982809" description="Protein disulfide-isomerase" evidence="11">
    <location>
        <begin position="18"/>
        <end position="369"/>
    </location>
</feature>
<organism evidence="13 14">
    <name type="scientific">Sodiomyces alkalinus (strain CBS 110278 / VKM F-3762 / F11)</name>
    <name type="common">Alkaliphilic filamentous fungus</name>
    <dbReference type="NCBI Taxonomy" id="1314773"/>
    <lineage>
        <taxon>Eukaryota</taxon>
        <taxon>Fungi</taxon>
        <taxon>Dikarya</taxon>
        <taxon>Ascomycota</taxon>
        <taxon>Pezizomycotina</taxon>
        <taxon>Sordariomycetes</taxon>
        <taxon>Hypocreomycetidae</taxon>
        <taxon>Glomerellales</taxon>
        <taxon>Plectosphaerellaceae</taxon>
        <taxon>Sodiomyces</taxon>
    </lineage>
</organism>
<evidence type="ECO:0000313" key="13">
    <source>
        <dbReference type="EMBL" id="ROT35079.1"/>
    </source>
</evidence>
<comment type="similarity">
    <text evidence="4">Belongs to the protein disulfide isomerase family.</text>
</comment>
<dbReference type="InterPro" id="IPR036249">
    <property type="entry name" value="Thioredoxin-like_sf"/>
</dbReference>
<dbReference type="STRING" id="1314773.A0A3N2PKQ6"/>
<dbReference type="GO" id="GO:0034976">
    <property type="term" value="P:response to endoplasmic reticulum stress"/>
    <property type="evidence" value="ECO:0007669"/>
    <property type="project" value="TreeGrafter"/>
</dbReference>
<evidence type="ECO:0000256" key="9">
    <source>
        <dbReference type="ARBA" id="ARBA00039846"/>
    </source>
</evidence>
<dbReference type="RefSeq" id="XP_028462885.1">
    <property type="nucleotide sequence ID" value="XM_028610889.1"/>
</dbReference>
<comment type="function">
    <text evidence="2">Participates in the folding of proteins containing disulfide bonds, may be involved in glycosylation, prolyl hydroxylation and triglyceride transfer.</text>
</comment>
<feature type="region of interest" description="Disordered" evidence="10">
    <location>
        <begin position="336"/>
        <end position="369"/>
    </location>
</feature>
<evidence type="ECO:0000256" key="5">
    <source>
        <dbReference type="ARBA" id="ARBA00012723"/>
    </source>
</evidence>
<dbReference type="Pfam" id="PF00085">
    <property type="entry name" value="Thioredoxin"/>
    <property type="match status" value="1"/>
</dbReference>
<feature type="signal peptide" evidence="11">
    <location>
        <begin position="1"/>
        <end position="17"/>
    </location>
</feature>
<dbReference type="PANTHER" id="PTHR18929:SF132">
    <property type="entry name" value="PROTEIN DISULFIDE-ISOMERASE A3"/>
    <property type="match status" value="1"/>
</dbReference>
<evidence type="ECO:0000256" key="3">
    <source>
        <dbReference type="ARBA" id="ARBA00004319"/>
    </source>
</evidence>
<evidence type="ECO:0000256" key="1">
    <source>
        <dbReference type="ARBA" id="ARBA00001182"/>
    </source>
</evidence>
<evidence type="ECO:0000256" key="11">
    <source>
        <dbReference type="SAM" id="SignalP"/>
    </source>
</evidence>
<dbReference type="PANTHER" id="PTHR18929">
    <property type="entry name" value="PROTEIN DISULFIDE ISOMERASE"/>
    <property type="match status" value="1"/>
</dbReference>
<evidence type="ECO:0000259" key="12">
    <source>
        <dbReference type="Pfam" id="PF00085"/>
    </source>
</evidence>
<evidence type="ECO:0000256" key="10">
    <source>
        <dbReference type="SAM" id="MobiDB-lite"/>
    </source>
</evidence>
<dbReference type="GO" id="GO:0006457">
    <property type="term" value="P:protein folding"/>
    <property type="evidence" value="ECO:0007669"/>
    <property type="project" value="TreeGrafter"/>
</dbReference>
<dbReference type="OrthoDB" id="427280at2759"/>
<reference evidence="13 14" key="1">
    <citation type="journal article" date="2018" name="Mol. Ecol.">
        <title>The obligate alkalophilic soda-lake fungus Sodiomyces alkalinus has shifted to a protein diet.</title>
        <authorList>
            <person name="Grum-Grzhimaylo A.A."/>
            <person name="Falkoski D.L."/>
            <person name="van den Heuvel J."/>
            <person name="Valero-Jimenez C.A."/>
            <person name="Min B."/>
            <person name="Choi I.G."/>
            <person name="Lipzen A."/>
            <person name="Daum C.G."/>
            <person name="Aanen D.K."/>
            <person name="Tsang A."/>
            <person name="Henrissat B."/>
            <person name="Bilanenko E.N."/>
            <person name="de Vries R.P."/>
            <person name="van Kan J.A.L."/>
            <person name="Grigoriev I.V."/>
            <person name="Debets A.J.M."/>
        </authorList>
    </citation>
    <scope>NUCLEOTIDE SEQUENCE [LARGE SCALE GENOMIC DNA]</scope>
    <source>
        <strain evidence="13 14">F11</strain>
    </source>
</reference>
<evidence type="ECO:0000256" key="7">
    <source>
        <dbReference type="ARBA" id="ARBA00023235"/>
    </source>
</evidence>
<comment type="subcellular location">
    <subcellularLocation>
        <location evidence="3">Endoplasmic reticulum lumen</location>
    </subcellularLocation>
</comment>
<dbReference type="Gene3D" id="3.40.30.10">
    <property type="entry name" value="Glutaredoxin"/>
    <property type="match status" value="2"/>
</dbReference>
<keyword evidence="8" id="KW-0676">Redox-active center</keyword>
<dbReference type="EC" id="5.3.4.1" evidence="5"/>
<dbReference type="AlphaFoldDB" id="A0A3N2PKQ6"/>
<name>A0A3N2PKQ6_SODAK</name>
<protein>
    <recommendedName>
        <fullName evidence="9">Protein disulfide-isomerase</fullName>
        <ecNumber evidence="5">5.3.4.1</ecNumber>
    </recommendedName>
</protein>
<keyword evidence="6" id="KW-0256">Endoplasmic reticulum</keyword>
<proteinExistence type="inferred from homology"/>
<evidence type="ECO:0000256" key="8">
    <source>
        <dbReference type="ARBA" id="ARBA00023284"/>
    </source>
</evidence>